<dbReference type="OrthoDB" id="2588159at2759"/>
<name>A0A1Y2DPN1_9BASI</name>
<dbReference type="PANTHER" id="PTHR36848:SF2">
    <property type="entry name" value="SECRETED PROTEIN"/>
    <property type="match status" value="1"/>
</dbReference>
<evidence type="ECO:0000313" key="1">
    <source>
        <dbReference type="EMBL" id="ORY61066.1"/>
    </source>
</evidence>
<gene>
    <name evidence="1" type="ORF">BCR35DRAFT_355226</name>
</gene>
<dbReference type="InterPro" id="IPR053161">
    <property type="entry name" value="Ulvan_degrading_GH"/>
</dbReference>
<keyword evidence="2" id="KW-1185">Reference proteome</keyword>
<dbReference type="STRING" id="106004.A0A1Y2DPN1"/>
<organism evidence="1 2">
    <name type="scientific">Leucosporidium creatinivorum</name>
    <dbReference type="NCBI Taxonomy" id="106004"/>
    <lineage>
        <taxon>Eukaryota</taxon>
        <taxon>Fungi</taxon>
        <taxon>Dikarya</taxon>
        <taxon>Basidiomycota</taxon>
        <taxon>Pucciniomycotina</taxon>
        <taxon>Microbotryomycetes</taxon>
        <taxon>Leucosporidiales</taxon>
        <taxon>Leucosporidium</taxon>
    </lineage>
</organism>
<dbReference type="EMBL" id="MCGR01000073">
    <property type="protein sequence ID" value="ORY61066.1"/>
    <property type="molecule type" value="Genomic_DNA"/>
</dbReference>
<dbReference type="PANTHER" id="PTHR36848">
    <property type="entry name" value="DNA-BINDING PROTEIN (PUTATIVE SECRETED PROTEIN)-RELATED"/>
    <property type="match status" value="1"/>
</dbReference>
<sequence>MAQQRTYQVLQNSQKPRIRWWWPAGYVEPAVLEQQLSDLAQAGFGGAEISNVGLGSGRPTMELQYLHGSKRWNDGVLAAYRKADELSLHLDLTIGPLWPSMVPGLHPDDVGAAQELTFGRVLVDKVSRRFAGPLPLPIDPPAGRSPANPTVEPQLHLLYVSALRISAGSLDKDPRATLSVDSRSARSLKSAVVDNKLEWEAPDDTQWAIVATYRRGTAQTKSSYEFNDNSFCEPIGGVVDHFSKEGVEAVESWYERELVSPELRELFGRVKGNLFEDSIEIAQSQYFTPNLLSEFQTRRGYDLTPYLPFLLDAKPHFFAPVKPSFTSLDDTSKRIRHDFYNTISDLYLENRVVGLNAMAKSFNLVFRTQPYGFPLDMAKSAYLVDSVEGETLCFSSNPHDAFRILATGRDVAGKVILSDELAAVIGMDYKATWRWLLEQGNEHLALGVNQISMHGLPYPESPTSTWPGYFSMLPNPPIPSFADAWGPRQPQWEFVSDATAYMSRAQSILQRGSPTVDVAIYHRGLDGLAGGFSDPSLNAAGFSYAFPSEGLLLLDSATVKGGRLWPKGPAYKALILVEEPAIDLSLARAIGRWGELGLPIIIVGDAPTTIPGLSNTLKSDEEELLWIFRSILGLSTTRQVAKKEEVASALRSLGVQPSASYADPSAELITYRRSETTAEGAVEWYFVYNHSSSSTSQQVNLTGSGTPEIVNLWSGEISPIAFSRVGASQVSVKIELRSKAATVVCIRPEQVDLLGDVDPLRSPVEHSVIPLGDWSLTIEDWNPAEPGVVGKGSSATTKTELPPIALTTFAPWHELLPSTPHLAGIGRYTSTFSLPSAPHALRFTPGELPHGSFGLTINGSRIPVDQLGGPTDIPSSALKEGKNELVVTVATTLNMKMRVVSADVYGKRERDAYGMLSAPTLSILQ</sequence>
<dbReference type="AlphaFoldDB" id="A0A1Y2DPN1"/>
<dbReference type="InParanoid" id="A0A1Y2DPN1"/>
<proteinExistence type="predicted"/>
<dbReference type="Pfam" id="PF17132">
    <property type="entry name" value="Glyco_hydro_106"/>
    <property type="match status" value="1"/>
</dbReference>
<comment type="caution">
    <text evidence="1">The sequence shown here is derived from an EMBL/GenBank/DDBJ whole genome shotgun (WGS) entry which is preliminary data.</text>
</comment>
<reference evidence="1 2" key="1">
    <citation type="submission" date="2016-07" db="EMBL/GenBank/DDBJ databases">
        <title>Pervasive Adenine N6-methylation of Active Genes in Fungi.</title>
        <authorList>
            <consortium name="DOE Joint Genome Institute"/>
            <person name="Mondo S.J."/>
            <person name="Dannebaum R.O."/>
            <person name="Kuo R.C."/>
            <person name="Labutti K."/>
            <person name="Haridas S."/>
            <person name="Kuo A."/>
            <person name="Salamov A."/>
            <person name="Ahrendt S.R."/>
            <person name="Lipzen A."/>
            <person name="Sullivan W."/>
            <person name="Andreopoulos W.B."/>
            <person name="Clum A."/>
            <person name="Lindquist E."/>
            <person name="Daum C."/>
            <person name="Ramamoorthy G.K."/>
            <person name="Gryganskyi A."/>
            <person name="Culley D."/>
            <person name="Magnuson J.K."/>
            <person name="James T.Y."/>
            <person name="O'Malley M.A."/>
            <person name="Stajich J.E."/>
            <person name="Spatafora J.W."/>
            <person name="Visel A."/>
            <person name="Grigoriev I.V."/>
        </authorList>
    </citation>
    <scope>NUCLEOTIDE SEQUENCE [LARGE SCALE GENOMIC DNA]</scope>
    <source>
        <strain evidence="1 2">62-1032</strain>
    </source>
</reference>
<accession>A0A1Y2DPN1</accession>
<protein>
    <submittedName>
        <fullName evidence="1">Uncharacterized protein</fullName>
    </submittedName>
</protein>
<dbReference type="Proteomes" id="UP000193467">
    <property type="component" value="Unassembled WGS sequence"/>
</dbReference>
<evidence type="ECO:0000313" key="2">
    <source>
        <dbReference type="Proteomes" id="UP000193467"/>
    </source>
</evidence>